<dbReference type="Gene3D" id="3.40.50.720">
    <property type="entry name" value="NAD(P)-binding Rossmann-like Domain"/>
    <property type="match status" value="1"/>
</dbReference>
<dbReference type="PROSITE" id="PS00061">
    <property type="entry name" value="ADH_SHORT"/>
    <property type="match status" value="1"/>
</dbReference>
<dbReference type="PANTHER" id="PTHR43639">
    <property type="entry name" value="OXIDOREDUCTASE, SHORT-CHAIN DEHYDROGENASE/REDUCTASE FAMILY (AFU_ORTHOLOGUE AFUA_5G02870)"/>
    <property type="match status" value="1"/>
</dbReference>
<dbReference type="Pfam" id="PF13561">
    <property type="entry name" value="adh_short_C2"/>
    <property type="match status" value="1"/>
</dbReference>
<keyword evidence="5" id="KW-1185">Reference proteome</keyword>
<sequence>MTTSAVAVVTGATSGIGTEIARRLHADGLRVVLVGRSAERGTALQAELGERATFLAHDLTADDAADLVVTGTLERFGSLDVVVNNAAVDHTGDLLSVPVEEIRSTFETNVVAAIRLLQAGARAMADGNGGSIINISSRLASAGVAGMAIYSASKGALEALTRSAAIELAPLGIRVNAVAPGLTRTPLYDDWMATLPDPEQAARDQVASIPMGRIAEPADVAAAVSYLASPDARYITGISLPVEGGFLAR</sequence>
<dbReference type="InterPro" id="IPR057326">
    <property type="entry name" value="KR_dom"/>
</dbReference>
<protein>
    <submittedName>
        <fullName evidence="4">Dehydrogenase</fullName>
    </submittedName>
</protein>
<accession>A0A6N4WDR9</accession>
<dbReference type="Proteomes" id="UP000467249">
    <property type="component" value="Chromosome"/>
</dbReference>
<comment type="similarity">
    <text evidence="1">Belongs to the short-chain dehydrogenases/reductases (SDR) family.</text>
</comment>
<dbReference type="FunFam" id="3.40.50.720:FF:000084">
    <property type="entry name" value="Short-chain dehydrogenase reductase"/>
    <property type="match status" value="1"/>
</dbReference>
<proteinExistence type="inferred from homology"/>
<gene>
    <name evidence="4" type="ORF">MANY_40050</name>
</gene>
<dbReference type="SUPFAM" id="SSF51735">
    <property type="entry name" value="NAD(P)-binding Rossmann-fold domains"/>
    <property type="match status" value="1"/>
</dbReference>
<dbReference type="RefSeq" id="WP_163805786.1">
    <property type="nucleotide sequence ID" value="NZ_AP022620.1"/>
</dbReference>
<evidence type="ECO:0000313" key="5">
    <source>
        <dbReference type="Proteomes" id="UP000467249"/>
    </source>
</evidence>
<name>A0A6N4WDR9_9MYCO</name>
<dbReference type="SMART" id="SM00822">
    <property type="entry name" value="PKS_KR"/>
    <property type="match status" value="1"/>
</dbReference>
<reference evidence="4 5" key="1">
    <citation type="journal article" date="2019" name="Emerg. Microbes Infect.">
        <title>Comprehensive subspecies identification of 175 nontuberculous mycobacteria species based on 7547 genomic profiles.</title>
        <authorList>
            <person name="Matsumoto Y."/>
            <person name="Kinjo T."/>
            <person name="Motooka D."/>
            <person name="Nabeya D."/>
            <person name="Jung N."/>
            <person name="Uechi K."/>
            <person name="Horii T."/>
            <person name="Iida T."/>
            <person name="Fujita J."/>
            <person name="Nakamura S."/>
        </authorList>
    </citation>
    <scope>NUCLEOTIDE SEQUENCE [LARGE SCALE GENOMIC DNA]</scope>
    <source>
        <strain evidence="4 5">JCM 30275</strain>
    </source>
</reference>
<feature type="domain" description="Ketoreductase" evidence="3">
    <location>
        <begin position="5"/>
        <end position="181"/>
    </location>
</feature>
<dbReference type="AlphaFoldDB" id="A0A6N4WDR9"/>
<keyword evidence="2" id="KW-0560">Oxidoreductase</keyword>
<dbReference type="PANTHER" id="PTHR43639:SF1">
    <property type="entry name" value="SHORT-CHAIN DEHYDROGENASE_REDUCTASE FAMILY PROTEIN"/>
    <property type="match status" value="1"/>
</dbReference>
<dbReference type="KEGG" id="many:MANY_40050"/>
<dbReference type="GO" id="GO:0016491">
    <property type="term" value="F:oxidoreductase activity"/>
    <property type="evidence" value="ECO:0007669"/>
    <property type="project" value="UniProtKB-KW"/>
</dbReference>
<dbReference type="InterPro" id="IPR036291">
    <property type="entry name" value="NAD(P)-bd_dom_sf"/>
</dbReference>
<dbReference type="EMBL" id="AP022620">
    <property type="protein sequence ID" value="BBZ78668.1"/>
    <property type="molecule type" value="Genomic_DNA"/>
</dbReference>
<dbReference type="NCBIfam" id="NF005559">
    <property type="entry name" value="PRK07231.1"/>
    <property type="match status" value="1"/>
</dbReference>
<dbReference type="InterPro" id="IPR020904">
    <property type="entry name" value="Sc_DH/Rdtase_CS"/>
</dbReference>
<dbReference type="PRINTS" id="PR00081">
    <property type="entry name" value="GDHRDH"/>
</dbReference>
<dbReference type="InterPro" id="IPR002347">
    <property type="entry name" value="SDR_fam"/>
</dbReference>
<dbReference type="PRINTS" id="PR00080">
    <property type="entry name" value="SDRFAMILY"/>
</dbReference>
<dbReference type="CDD" id="cd05233">
    <property type="entry name" value="SDR_c"/>
    <property type="match status" value="1"/>
</dbReference>
<evidence type="ECO:0000256" key="2">
    <source>
        <dbReference type="ARBA" id="ARBA00023002"/>
    </source>
</evidence>
<evidence type="ECO:0000256" key="1">
    <source>
        <dbReference type="ARBA" id="ARBA00006484"/>
    </source>
</evidence>
<evidence type="ECO:0000313" key="4">
    <source>
        <dbReference type="EMBL" id="BBZ78668.1"/>
    </source>
</evidence>
<organism evidence="4 5">
    <name type="scientific">Mycolicibacterium anyangense</name>
    <dbReference type="NCBI Taxonomy" id="1431246"/>
    <lineage>
        <taxon>Bacteria</taxon>
        <taxon>Bacillati</taxon>
        <taxon>Actinomycetota</taxon>
        <taxon>Actinomycetes</taxon>
        <taxon>Mycobacteriales</taxon>
        <taxon>Mycobacteriaceae</taxon>
        <taxon>Mycolicibacterium</taxon>
    </lineage>
</organism>
<evidence type="ECO:0000259" key="3">
    <source>
        <dbReference type="SMART" id="SM00822"/>
    </source>
</evidence>